<evidence type="ECO:0000313" key="2">
    <source>
        <dbReference type="Proteomes" id="UP000224080"/>
    </source>
</evidence>
<dbReference type="EMBL" id="PDNC01000180">
    <property type="protein sequence ID" value="PGG96340.1"/>
    <property type="molecule type" value="Genomic_DNA"/>
</dbReference>
<dbReference type="Proteomes" id="UP000224080">
    <property type="component" value="Unassembled WGS sequence"/>
</dbReference>
<dbReference type="AlphaFoldDB" id="A0A2B7WIL1"/>
<sequence>MQRDNEVMEHNHGDVGSICGCKRESMGLRVFWANRAVDMVLRGKIDDVTQSCEVNGRQTRTGDGRADAANGRGPDAPAYPLLIVNGRTKASCTKLMSTWQKGPSLRWDSIADLTLKSMLQLP</sequence>
<proteinExistence type="predicted"/>
<accession>A0A2B7WIL1</accession>
<evidence type="ECO:0000313" key="1">
    <source>
        <dbReference type="EMBL" id="PGG96340.1"/>
    </source>
</evidence>
<reference evidence="1 2" key="1">
    <citation type="submission" date="2017-10" db="EMBL/GenBank/DDBJ databases">
        <title>Comparative genomics in systemic dimorphic fungi from Ajellomycetaceae.</title>
        <authorList>
            <person name="Munoz J.F."/>
            <person name="Mcewen J.G."/>
            <person name="Clay O.K."/>
            <person name="Cuomo C.A."/>
        </authorList>
    </citation>
    <scope>NUCLEOTIDE SEQUENCE [LARGE SCALE GENOMIC DNA]</scope>
    <source>
        <strain evidence="1 2">UAMH130</strain>
    </source>
</reference>
<name>A0A2B7WIL1_9EURO</name>
<protein>
    <submittedName>
        <fullName evidence="1">Uncharacterized protein</fullName>
    </submittedName>
</protein>
<gene>
    <name evidence="1" type="ORF">GX51_07870</name>
</gene>
<comment type="caution">
    <text evidence="1">The sequence shown here is derived from an EMBL/GenBank/DDBJ whole genome shotgun (WGS) entry which is preliminary data.</text>
</comment>
<keyword evidence="2" id="KW-1185">Reference proteome</keyword>
<organism evidence="1 2">
    <name type="scientific">Blastomyces parvus</name>
    <dbReference type="NCBI Taxonomy" id="2060905"/>
    <lineage>
        <taxon>Eukaryota</taxon>
        <taxon>Fungi</taxon>
        <taxon>Dikarya</taxon>
        <taxon>Ascomycota</taxon>
        <taxon>Pezizomycotina</taxon>
        <taxon>Eurotiomycetes</taxon>
        <taxon>Eurotiomycetidae</taxon>
        <taxon>Onygenales</taxon>
        <taxon>Ajellomycetaceae</taxon>
        <taxon>Blastomyces</taxon>
    </lineage>
</organism>